<dbReference type="RefSeq" id="WP_252679180.1">
    <property type="nucleotide sequence ID" value="NZ_JAMXHT010000003.1"/>
</dbReference>
<dbReference type="Pfam" id="PF03704">
    <property type="entry name" value="BTAD"/>
    <property type="match status" value="1"/>
</dbReference>
<dbReference type="Gene3D" id="1.10.10.10">
    <property type="entry name" value="Winged helix-like DNA-binding domain superfamily/Winged helix DNA-binding domain"/>
    <property type="match status" value="1"/>
</dbReference>
<dbReference type="Pfam" id="PF25873">
    <property type="entry name" value="WHD_MalT"/>
    <property type="match status" value="1"/>
</dbReference>
<dbReference type="InterPro" id="IPR051677">
    <property type="entry name" value="AfsR-DnrI-RedD_regulator"/>
</dbReference>
<reference evidence="2" key="1">
    <citation type="submission" date="2022-06" db="EMBL/GenBank/DDBJ databases">
        <authorList>
            <person name="Lu C.-H."/>
        </authorList>
    </citation>
    <scope>NUCLEOTIDE SEQUENCE</scope>
    <source>
        <strain evidence="2">21MJYT02-11</strain>
    </source>
</reference>
<dbReference type="Proteomes" id="UP001162811">
    <property type="component" value="Unassembled WGS sequence"/>
</dbReference>
<gene>
    <name evidence="2" type="ORF">NG900_08475</name>
</gene>
<comment type="caution">
    <text evidence="2">The sequence shown here is derived from an EMBL/GenBank/DDBJ whole genome shotgun (WGS) entry which is preliminary data.</text>
</comment>
<name>A0ABT1AIL1_9RALS</name>
<feature type="domain" description="Bacterial transcriptional activator" evidence="1">
    <location>
        <begin position="928"/>
        <end position="1075"/>
    </location>
</feature>
<organism evidence="2 3">
    <name type="scientific">Ralstonia soli</name>
    <dbReference type="NCBI Taxonomy" id="2953896"/>
    <lineage>
        <taxon>Bacteria</taxon>
        <taxon>Pseudomonadati</taxon>
        <taxon>Pseudomonadota</taxon>
        <taxon>Betaproteobacteria</taxon>
        <taxon>Burkholderiales</taxon>
        <taxon>Burkholderiaceae</taxon>
        <taxon>Ralstonia</taxon>
    </lineage>
</organism>
<dbReference type="EMBL" id="JAMXHT010000003">
    <property type="protein sequence ID" value="MCO5398230.1"/>
    <property type="molecule type" value="Genomic_DNA"/>
</dbReference>
<proteinExistence type="predicted"/>
<dbReference type="SMART" id="SM01043">
    <property type="entry name" value="BTAD"/>
    <property type="match status" value="1"/>
</dbReference>
<dbReference type="InterPro" id="IPR036388">
    <property type="entry name" value="WH-like_DNA-bd_sf"/>
</dbReference>
<dbReference type="InterPro" id="IPR027417">
    <property type="entry name" value="P-loop_NTPase"/>
</dbReference>
<dbReference type="InterPro" id="IPR059106">
    <property type="entry name" value="WHD_MalT"/>
</dbReference>
<dbReference type="InterPro" id="IPR011990">
    <property type="entry name" value="TPR-like_helical_dom_sf"/>
</dbReference>
<keyword evidence="3" id="KW-1185">Reference proteome</keyword>
<dbReference type="SUPFAM" id="SSF52540">
    <property type="entry name" value="P-loop containing nucleoside triphosphate hydrolases"/>
    <property type="match status" value="1"/>
</dbReference>
<dbReference type="PANTHER" id="PTHR35807">
    <property type="entry name" value="TRANSCRIPTIONAL REGULATOR REDD-RELATED"/>
    <property type="match status" value="1"/>
</dbReference>
<reference evidence="2" key="2">
    <citation type="journal article" date="2023" name="Front. Microbiol.">
        <title>Ralstonia chuxiongensis sp. nov., Ralstonia mojiangensis sp. nov., and Ralstonia soli sp. nov., isolated from tobacco fields, are three novel species in the family Burkholderiaceae.</title>
        <authorList>
            <person name="Lu C.H."/>
            <person name="Zhang Y.Y."/>
            <person name="Jiang N."/>
            <person name="Chen W."/>
            <person name="Shao X."/>
            <person name="Zhao Z.M."/>
            <person name="Lu W.L."/>
            <person name="Hu X."/>
            <person name="Xi Y.X."/>
            <person name="Zou S.Y."/>
            <person name="Wei Q.J."/>
            <person name="Lin Z.L."/>
            <person name="Gong L."/>
            <person name="Gai X.T."/>
            <person name="Zhang L.Q."/>
            <person name="Li J.Y."/>
            <person name="Jin Y."/>
            <person name="Xia Z.Y."/>
        </authorList>
    </citation>
    <scope>NUCLEOTIDE SEQUENCE</scope>
    <source>
        <strain evidence="2">21MJYT02-11</strain>
    </source>
</reference>
<evidence type="ECO:0000259" key="1">
    <source>
        <dbReference type="SMART" id="SM01043"/>
    </source>
</evidence>
<dbReference type="SUPFAM" id="SSF48452">
    <property type="entry name" value="TPR-like"/>
    <property type="match status" value="1"/>
</dbReference>
<dbReference type="Gene3D" id="1.25.40.10">
    <property type="entry name" value="Tetratricopeptide repeat domain"/>
    <property type="match status" value="1"/>
</dbReference>
<protein>
    <submittedName>
        <fullName evidence="2">Transcriptional regulator</fullName>
    </submittedName>
</protein>
<dbReference type="InterPro" id="IPR016032">
    <property type="entry name" value="Sig_transdc_resp-reg_C-effctor"/>
</dbReference>
<evidence type="ECO:0000313" key="3">
    <source>
        <dbReference type="Proteomes" id="UP001162811"/>
    </source>
</evidence>
<dbReference type="SUPFAM" id="SSF46894">
    <property type="entry name" value="C-terminal effector domain of the bipartite response regulators"/>
    <property type="match status" value="1"/>
</dbReference>
<sequence>MISSSILSKLNRPQSGGIVPRPRLLDLIGQRHEASPIVWVSSVAGSGKTKLAASYLDATALRPIWYEVDSGDTDPANVFHYFGLACGMHCPAASLPPFTGDHLFDLATFARRYFRALFSALTQPTLLVIENYHAAEAEPSFNLIMREALCAVPKHVRVLVLSRFSPPATLARLQANQELALLDWQHLKLTEEETRAIVARRIATSAVSAMSATTQALAPDALHELARQLHARSGGWVAAIVLLLDQIGQHDVNHLARLDSRDVLFPYFAQEMFGEATPELRHFLLCTAIPPNFDLTEARALTGNADVDRFVTPTHRQQYFIDQFGRGDGAAYQYHALFREFLLAQLPHAFSAEQRQRLIIDAAAMLAARGDLTGAGELLARAGLWTELATLALQQAPTLMQQGRYRTLSDLLTPLPTGIRSNDPWLLFWSGCCRMALDPAAARQYFEPALALFQGQDNATGCFLAWSSIVDCIYFESRDYRPLDHWLEVLDTLRSRYPVFPDAQTEARVLASVLAALAFYAMEHPDRAAWTDRAHAFIGAVDVQTQASLGFMLTVYHLWTGDLERARVVLQLMRAALAAPETGDLLRTTILTTEAMGYWFFGDNDECIALVDQTEALMHTSGIHLWKHALLDHGLAAAISDGKWAAAEAFRAKMAVDIHTGRPLDQAMHHFECGWLALQQHQLREAELKIEFGLSGFRSLGFRFGVAFSLATSAYVNHVLGHDTRADALAMEAEALARQIDSKVALFQALAVHAAIALDRGQSANPWLAEALALGKRFGVTNFPGWHAGMMASLAAHALAEGIESEYVTALVRKRRLQAPTTRLKHWPWDIDIRVLGTFRVSCSGKPLAQSGKGNRRTLDTLKAIIAYGGRDVAIDHLTAALWPDADGDTAKGAFDVAIHRLRKLLGNTEAIQVGNGKVNLDTRLCGVDLWVFQAACETVLDMAATAEPDADTLLAAAIDMLASYQGDFLADEPEEAWLLPMRERLRAQSVRAALAAGERFEARHAHGLAVTLYQRAVDVHPTAESLCKRLVERLWADGQAAQSKAFFAEWKHTLKAVYGAEPSRALAAMLEQLQ</sequence>
<dbReference type="InterPro" id="IPR005158">
    <property type="entry name" value="BTAD"/>
</dbReference>
<evidence type="ECO:0000313" key="2">
    <source>
        <dbReference type="EMBL" id="MCO5398230.1"/>
    </source>
</evidence>
<accession>A0ABT1AIL1</accession>